<evidence type="ECO:0000313" key="3">
    <source>
        <dbReference type="Proteomes" id="UP001560685"/>
    </source>
</evidence>
<sequence length="85" mass="9349">MGIFKILAMGAGLAAMAACTTSDPGNAYGTEPSISIPYDPYDYDPDDLLAEAQAHCGARNMTARFDGETVDPQSVRWRYRHYRCI</sequence>
<evidence type="ECO:0000256" key="1">
    <source>
        <dbReference type="SAM" id="SignalP"/>
    </source>
</evidence>
<dbReference type="Proteomes" id="UP001560685">
    <property type="component" value="Unassembled WGS sequence"/>
</dbReference>
<accession>A0ABV3Z0N9</accession>
<feature type="signal peptide" evidence="1">
    <location>
        <begin position="1"/>
        <end position="17"/>
    </location>
</feature>
<feature type="chain" id="PRO_5045335971" evidence="1">
    <location>
        <begin position="18"/>
        <end position="85"/>
    </location>
</feature>
<evidence type="ECO:0000313" key="2">
    <source>
        <dbReference type="EMBL" id="MEX6632360.1"/>
    </source>
</evidence>
<comment type="caution">
    <text evidence="2">The sequence shown here is derived from an EMBL/GenBank/DDBJ whole genome shotgun (WGS) entry which is preliminary data.</text>
</comment>
<keyword evidence="1" id="KW-0732">Signal</keyword>
<proteinExistence type="predicted"/>
<dbReference type="PROSITE" id="PS51257">
    <property type="entry name" value="PROKAR_LIPOPROTEIN"/>
    <property type="match status" value="1"/>
</dbReference>
<gene>
    <name evidence="2" type="ORF">ABFZ84_02255</name>
</gene>
<name>A0ABV3Z0N9_9PROT</name>
<organism evidence="2 3">
    <name type="scientific">Hyphococcus lacteus</name>
    <dbReference type="NCBI Taxonomy" id="3143536"/>
    <lineage>
        <taxon>Bacteria</taxon>
        <taxon>Pseudomonadati</taxon>
        <taxon>Pseudomonadota</taxon>
        <taxon>Alphaproteobacteria</taxon>
        <taxon>Parvularculales</taxon>
        <taxon>Parvularculaceae</taxon>
        <taxon>Hyphococcus</taxon>
    </lineage>
</organism>
<protein>
    <submittedName>
        <fullName evidence="2">Uncharacterized protein</fullName>
    </submittedName>
</protein>
<dbReference type="EMBL" id="JBEHZE010000001">
    <property type="protein sequence ID" value="MEX6632360.1"/>
    <property type="molecule type" value="Genomic_DNA"/>
</dbReference>
<reference evidence="2 3" key="1">
    <citation type="submission" date="2024-05" db="EMBL/GenBank/DDBJ databases">
        <title>Three bacterial strains, DH-69, EH-24, and ECK-19 isolated from coastal sediments.</title>
        <authorList>
            <person name="Ye Y.-Q."/>
            <person name="Du Z.-J."/>
        </authorList>
    </citation>
    <scope>NUCLEOTIDE SEQUENCE [LARGE SCALE GENOMIC DNA]</scope>
    <source>
        <strain evidence="2 3">ECK-19</strain>
    </source>
</reference>
<dbReference type="RefSeq" id="WP_369312286.1">
    <property type="nucleotide sequence ID" value="NZ_JBEHZE010000001.1"/>
</dbReference>
<keyword evidence="3" id="KW-1185">Reference proteome</keyword>